<evidence type="ECO:0008006" key="3">
    <source>
        <dbReference type="Google" id="ProtNLM"/>
    </source>
</evidence>
<accession>A0A443PQ80</accession>
<keyword evidence="2" id="KW-1185">Reference proteome</keyword>
<proteinExistence type="predicted"/>
<name>A0A443PQ80_9MAGN</name>
<organism evidence="1 2">
    <name type="scientific">Cinnamomum micranthum f. kanehirae</name>
    <dbReference type="NCBI Taxonomy" id="337451"/>
    <lineage>
        <taxon>Eukaryota</taxon>
        <taxon>Viridiplantae</taxon>
        <taxon>Streptophyta</taxon>
        <taxon>Embryophyta</taxon>
        <taxon>Tracheophyta</taxon>
        <taxon>Spermatophyta</taxon>
        <taxon>Magnoliopsida</taxon>
        <taxon>Magnoliidae</taxon>
        <taxon>Laurales</taxon>
        <taxon>Lauraceae</taxon>
        <taxon>Cinnamomum</taxon>
    </lineage>
</organism>
<dbReference type="Proteomes" id="UP000283530">
    <property type="component" value="Unassembled WGS sequence"/>
</dbReference>
<gene>
    <name evidence="1" type="ORF">CKAN_02213600</name>
</gene>
<dbReference type="Gene3D" id="3.10.310.30">
    <property type="match status" value="1"/>
</dbReference>
<dbReference type="EMBL" id="QPKB01000009">
    <property type="protein sequence ID" value="RWR92909.1"/>
    <property type="molecule type" value="Genomic_DNA"/>
</dbReference>
<dbReference type="AlphaFoldDB" id="A0A443PQ80"/>
<sequence>MNGVRRRAAVLYHYPCPDGAFAALAAHLYFSATYLPAIFFPNTVYDPIRAENLPLEDVDEVYLLDFAGPSGFVGEISSKVRSVVVLDHHKTALETLCGDATIGKNVTSIIDMERSGATIAFDYFTEKIFGKGMDVDNHYMGSRGNDVGIGCQLVRESEFARVDRLFKYIEDGDLWRWAVPDSKAFSSGLKDLNIEYSVNLNPTLFEQLVTLDPELVISKGRATLSYKQKLIDDVLEQSYKISLGGGSFGYCLAVDADSISELRSELGKQLANKSRNAKLRGIGAVVYRVPELKNDELLKISLRSVENEDTTPISQKYGGGGHRNASSFMLSSAEFDRWRT</sequence>
<dbReference type="OrthoDB" id="443832at2759"/>
<dbReference type="PANTHER" id="PTHR46922">
    <property type="entry name" value="DHHA1 DOMAIN PROTEIN"/>
    <property type="match status" value="1"/>
</dbReference>
<reference evidence="1 2" key="1">
    <citation type="journal article" date="2019" name="Nat. Plants">
        <title>Stout camphor tree genome fills gaps in understanding of flowering plant genome evolution.</title>
        <authorList>
            <person name="Chaw S.M."/>
            <person name="Liu Y.C."/>
            <person name="Wu Y.W."/>
            <person name="Wang H.Y."/>
            <person name="Lin C.I."/>
            <person name="Wu C.S."/>
            <person name="Ke H.M."/>
            <person name="Chang L.Y."/>
            <person name="Hsu C.Y."/>
            <person name="Yang H.T."/>
            <person name="Sudianto E."/>
            <person name="Hsu M.H."/>
            <person name="Wu K.P."/>
            <person name="Wang L.N."/>
            <person name="Leebens-Mack J.H."/>
            <person name="Tsai I.J."/>
        </authorList>
    </citation>
    <scope>NUCLEOTIDE SEQUENCE [LARGE SCALE GENOMIC DNA]</scope>
    <source>
        <strain evidence="2">cv. Chaw 1501</strain>
        <tissue evidence="1">Young leaves</tissue>
    </source>
</reference>
<dbReference type="SUPFAM" id="SSF64182">
    <property type="entry name" value="DHH phosphoesterases"/>
    <property type="match status" value="1"/>
</dbReference>
<dbReference type="InterPro" id="IPR038763">
    <property type="entry name" value="DHH_sf"/>
</dbReference>
<protein>
    <recommendedName>
        <fullName evidence="3">DHHA1 domain-containing protein</fullName>
    </recommendedName>
</protein>
<dbReference type="PANTHER" id="PTHR46922:SF4">
    <property type="entry name" value="DHHA1 DOMAIN PROTEIN"/>
    <property type="match status" value="1"/>
</dbReference>
<evidence type="ECO:0000313" key="1">
    <source>
        <dbReference type="EMBL" id="RWR92909.1"/>
    </source>
</evidence>
<evidence type="ECO:0000313" key="2">
    <source>
        <dbReference type="Proteomes" id="UP000283530"/>
    </source>
</evidence>
<comment type="caution">
    <text evidence="1">The sequence shown here is derived from an EMBL/GenBank/DDBJ whole genome shotgun (WGS) entry which is preliminary data.</text>
</comment>